<dbReference type="SUPFAM" id="SSF109604">
    <property type="entry name" value="HD-domain/PDEase-like"/>
    <property type="match status" value="1"/>
</dbReference>
<sequence length="189" mass="22270">MSHYDDRKVAFTTMADGTRADYELVFEHEKEQIDSQADRIMDWLRQMEGPSPYQISRLDHVLQSATRAERDGADTETIVCALLHDIGDVIGTANHSQVAAALIRPYVTEQNWWIVNQHGLFQGYYWLPHYGRDANERDRYIDHPYYEATVRFCAEWDQNCFDPAYKHEPLEHFEPMVREIFARTPRDPF</sequence>
<protein>
    <submittedName>
        <fullName evidence="2">Unannotated protein</fullName>
    </submittedName>
</protein>
<reference evidence="2" key="1">
    <citation type="submission" date="2020-05" db="EMBL/GenBank/DDBJ databases">
        <authorList>
            <person name="Chiriac C."/>
            <person name="Salcher M."/>
            <person name="Ghai R."/>
            <person name="Kavagutti S V."/>
        </authorList>
    </citation>
    <scope>NUCLEOTIDE SEQUENCE</scope>
</reference>
<dbReference type="Gene3D" id="1.10.3210.10">
    <property type="entry name" value="Hypothetical protein af1432"/>
    <property type="match status" value="1"/>
</dbReference>
<dbReference type="EMBL" id="CAEZXM010000296">
    <property type="protein sequence ID" value="CAB4704996.1"/>
    <property type="molecule type" value="Genomic_DNA"/>
</dbReference>
<dbReference type="PANTHER" id="PTHR40202">
    <property type="match status" value="1"/>
</dbReference>
<feature type="domain" description="HD" evidence="1">
    <location>
        <begin position="57"/>
        <end position="141"/>
    </location>
</feature>
<name>A0A6J6Q2J5_9ZZZZ</name>
<dbReference type="InterPro" id="IPR006674">
    <property type="entry name" value="HD_domain"/>
</dbReference>
<evidence type="ECO:0000313" key="2">
    <source>
        <dbReference type="EMBL" id="CAB4704996.1"/>
    </source>
</evidence>
<organism evidence="2">
    <name type="scientific">freshwater metagenome</name>
    <dbReference type="NCBI Taxonomy" id="449393"/>
    <lineage>
        <taxon>unclassified sequences</taxon>
        <taxon>metagenomes</taxon>
        <taxon>ecological metagenomes</taxon>
    </lineage>
</organism>
<gene>
    <name evidence="2" type="ORF">UFOPK2366_01454</name>
</gene>
<proteinExistence type="predicted"/>
<evidence type="ECO:0000259" key="1">
    <source>
        <dbReference type="Pfam" id="PF01966"/>
    </source>
</evidence>
<accession>A0A6J6Q2J5</accession>
<dbReference type="PANTHER" id="PTHR40202:SF1">
    <property type="entry name" value="HD DOMAIN-CONTAINING PROTEIN"/>
    <property type="match status" value="1"/>
</dbReference>
<dbReference type="InterPro" id="IPR052567">
    <property type="entry name" value="OP_Dioxygenase"/>
</dbReference>
<dbReference type="Pfam" id="PF01966">
    <property type="entry name" value="HD"/>
    <property type="match status" value="1"/>
</dbReference>
<dbReference type="AlphaFoldDB" id="A0A6J6Q2J5"/>